<gene>
    <name evidence="1" type="ORF">R3P38DRAFT_3175577</name>
</gene>
<evidence type="ECO:0000313" key="1">
    <source>
        <dbReference type="EMBL" id="KAK7046294.1"/>
    </source>
</evidence>
<dbReference type="AlphaFoldDB" id="A0AAW0D5A6"/>
<dbReference type="Proteomes" id="UP001362999">
    <property type="component" value="Unassembled WGS sequence"/>
</dbReference>
<protein>
    <submittedName>
        <fullName evidence="1">Uncharacterized protein</fullName>
    </submittedName>
</protein>
<evidence type="ECO:0000313" key="2">
    <source>
        <dbReference type="Proteomes" id="UP001362999"/>
    </source>
</evidence>
<name>A0AAW0D5A6_9AGAR</name>
<proteinExistence type="predicted"/>
<organism evidence="1 2">
    <name type="scientific">Favolaschia claudopus</name>
    <dbReference type="NCBI Taxonomy" id="2862362"/>
    <lineage>
        <taxon>Eukaryota</taxon>
        <taxon>Fungi</taxon>
        <taxon>Dikarya</taxon>
        <taxon>Basidiomycota</taxon>
        <taxon>Agaricomycotina</taxon>
        <taxon>Agaricomycetes</taxon>
        <taxon>Agaricomycetidae</taxon>
        <taxon>Agaricales</taxon>
        <taxon>Marasmiineae</taxon>
        <taxon>Mycenaceae</taxon>
        <taxon>Favolaschia</taxon>
    </lineage>
</organism>
<dbReference type="EMBL" id="JAWWNJ010000010">
    <property type="protein sequence ID" value="KAK7046294.1"/>
    <property type="molecule type" value="Genomic_DNA"/>
</dbReference>
<accession>A0AAW0D5A6</accession>
<reference evidence="1 2" key="1">
    <citation type="journal article" date="2024" name="J Genomics">
        <title>Draft genome sequencing and assembly of Favolaschia claudopus CIRM-BRFM 2984 isolated from oak limbs.</title>
        <authorList>
            <person name="Navarro D."/>
            <person name="Drula E."/>
            <person name="Chaduli D."/>
            <person name="Cazenave R."/>
            <person name="Ahrendt S."/>
            <person name="Wang J."/>
            <person name="Lipzen A."/>
            <person name="Daum C."/>
            <person name="Barry K."/>
            <person name="Grigoriev I.V."/>
            <person name="Favel A."/>
            <person name="Rosso M.N."/>
            <person name="Martin F."/>
        </authorList>
    </citation>
    <scope>NUCLEOTIDE SEQUENCE [LARGE SCALE GENOMIC DNA]</scope>
    <source>
        <strain evidence="1 2">CIRM-BRFM 2984</strain>
    </source>
</reference>
<sequence length="238" mass="27341">MPRRPRSRPSAASRWAAIRAPGTNSIATANSHSYRSFVTGPSPYSQDANGFVYLHSRIAYSDIAQFQRGHITFDELSIRFEIKLGHTNNLRRRFKEYKKCTDGYLFFWHLWNAHKGKLQSRETRGIACCPRTVLRLHTVLNISQYTSFFARFTFGYKVTFRIILVTYLSSPRLRVVQGSLAEMFVDKLQTICEPSADEQSMVYGREAARRTTVARRSRDNVSTQPTQLVSTLVSSRTK</sequence>
<keyword evidence="2" id="KW-1185">Reference proteome</keyword>
<comment type="caution">
    <text evidence="1">The sequence shown here is derived from an EMBL/GenBank/DDBJ whole genome shotgun (WGS) entry which is preliminary data.</text>
</comment>